<name>A0AAW9DI61_STRSU</name>
<comment type="caution">
    <text evidence="1">The sequence shown here is derived from an EMBL/GenBank/DDBJ whole genome shotgun (WGS) entry which is preliminary data.</text>
</comment>
<evidence type="ECO:0000313" key="2">
    <source>
        <dbReference type="Proteomes" id="UP001270004"/>
    </source>
</evidence>
<dbReference type="AlphaFoldDB" id="A0AAW9DI61"/>
<proteinExistence type="predicted"/>
<evidence type="ECO:0000313" key="1">
    <source>
        <dbReference type="EMBL" id="MDX5038791.1"/>
    </source>
</evidence>
<dbReference type="RefSeq" id="WP_024401322.1">
    <property type="nucleotide sequence ID" value="NZ_CECY01000029.1"/>
</dbReference>
<protein>
    <submittedName>
        <fullName evidence="1">Uncharacterized protein</fullName>
    </submittedName>
</protein>
<gene>
    <name evidence="1" type="ORF">SHY70_11000</name>
</gene>
<reference evidence="1" key="1">
    <citation type="submission" date="2023-11" db="EMBL/GenBank/DDBJ databases">
        <title>Antimicrobial resistance in invasive Streptococcus suis isolated in Spain and the associated genetic mechanisms.</title>
        <authorList>
            <person name="Uruen C."/>
            <person name="Arenas J.A."/>
        </authorList>
    </citation>
    <scope>NUCLEOTIDE SEQUENCE</scope>
    <source>
        <strain evidence="1">Ss_70</strain>
    </source>
</reference>
<organism evidence="1 2">
    <name type="scientific">Streptococcus suis</name>
    <dbReference type="NCBI Taxonomy" id="1307"/>
    <lineage>
        <taxon>Bacteria</taxon>
        <taxon>Bacillati</taxon>
        <taxon>Bacillota</taxon>
        <taxon>Bacilli</taxon>
        <taxon>Lactobacillales</taxon>
        <taxon>Streptococcaceae</taxon>
        <taxon>Streptococcus</taxon>
    </lineage>
</organism>
<dbReference type="Proteomes" id="UP001270004">
    <property type="component" value="Unassembled WGS sequence"/>
</dbReference>
<dbReference type="EMBL" id="JAWWZK010000069">
    <property type="protein sequence ID" value="MDX5038791.1"/>
    <property type="molecule type" value="Genomic_DNA"/>
</dbReference>
<sequence length="85" mass="9958">MQVEMLVPDTGLLSAKVCKFVSIYLEENKQMLEKLSVGSMMRTHRVFENENERFECLFCYFKKGTFSLSRIEVFINGNYVANVFK</sequence>
<accession>A0AAW9DI61</accession>